<evidence type="ECO:0000313" key="1">
    <source>
        <dbReference type="EMBL" id="PTK30810.1"/>
    </source>
</evidence>
<organism evidence="1 2">
    <name type="scientific">Staphylococcus hominis</name>
    <dbReference type="NCBI Taxonomy" id="1290"/>
    <lineage>
        <taxon>Bacteria</taxon>
        <taxon>Bacillati</taxon>
        <taxon>Bacillota</taxon>
        <taxon>Bacilli</taxon>
        <taxon>Bacillales</taxon>
        <taxon>Staphylococcaceae</taxon>
        <taxon>Staphylococcus</taxon>
    </lineage>
</organism>
<sequence length="90" mass="10486">MNIDFSKLHWIEDVKGYIFGYPDVSIIGRYALNKYGLELFINVDDMSILKAYVYIHEDDCIDDDDNCVRVSHEFLTVITNALKQMGIIYD</sequence>
<name>A0A974KXI2_STAHO</name>
<reference evidence="1 2" key="1">
    <citation type="journal article" date="2016" name="Front. Microbiol.">
        <title>Comprehensive Phylogenetic Analysis of Bovine Non-aureus Staphylococci Species Based on Whole-Genome Sequencing.</title>
        <authorList>
            <person name="Naushad S."/>
            <person name="Barkema H.W."/>
            <person name="Luby C."/>
            <person name="Condas L.A."/>
            <person name="Nobrega D.B."/>
            <person name="Carson D.A."/>
            <person name="De Buck J."/>
        </authorList>
    </citation>
    <scope>NUCLEOTIDE SEQUENCE [LARGE SCALE GENOMIC DNA]</scope>
    <source>
        <strain evidence="1 2">SNUC 5336</strain>
    </source>
</reference>
<dbReference type="RefSeq" id="WP_107640185.1">
    <property type="nucleotide sequence ID" value="NZ_PZHX01000010.1"/>
</dbReference>
<accession>A0A974KXI2</accession>
<gene>
    <name evidence="1" type="ORF">BUZ51_06225</name>
</gene>
<dbReference type="AlphaFoldDB" id="A0A974KXI2"/>
<evidence type="ECO:0000313" key="2">
    <source>
        <dbReference type="Proteomes" id="UP000241540"/>
    </source>
</evidence>
<protein>
    <submittedName>
        <fullName evidence="1">Uncharacterized protein</fullName>
    </submittedName>
</protein>
<proteinExistence type="predicted"/>
<comment type="caution">
    <text evidence="1">The sequence shown here is derived from an EMBL/GenBank/DDBJ whole genome shotgun (WGS) entry which is preliminary data.</text>
</comment>
<dbReference type="Proteomes" id="UP000241540">
    <property type="component" value="Unassembled WGS sequence"/>
</dbReference>
<dbReference type="EMBL" id="PZHX01000010">
    <property type="protein sequence ID" value="PTK30810.1"/>
    <property type="molecule type" value="Genomic_DNA"/>
</dbReference>